<dbReference type="NCBIfam" id="NF005121">
    <property type="entry name" value="PRK06555.1"/>
    <property type="match status" value="1"/>
</dbReference>
<dbReference type="GO" id="GO:0047334">
    <property type="term" value="F:diphosphate-fructose-6-phosphate 1-phosphotransferase activity"/>
    <property type="evidence" value="ECO:0007669"/>
    <property type="project" value="UniProtKB-EC"/>
</dbReference>
<comment type="function">
    <text evidence="6">Catalyzes the phosphorylation of D-fructose 6-phosphate, the first committing step of glycolysis. Uses inorganic phosphate (PPi) as phosphoryl donor instead of ATP like common ATP-dependent phosphofructokinases (ATP-PFKs), which renders the reaction reversible, and can thus function both in glycolysis and gluconeogenesis. Consistently, PPi-PFK can replace the enzymes of both the forward (ATP-PFK) and reverse (fructose-bisphosphatase (FBPase)) reactions.</text>
</comment>
<comment type="catalytic activity">
    <reaction evidence="6">
        <text>beta-D-fructose 6-phosphate + diphosphate = beta-D-fructose 1,6-bisphosphate + phosphate + H(+)</text>
        <dbReference type="Rhea" id="RHEA:13613"/>
        <dbReference type="ChEBI" id="CHEBI:15378"/>
        <dbReference type="ChEBI" id="CHEBI:32966"/>
        <dbReference type="ChEBI" id="CHEBI:33019"/>
        <dbReference type="ChEBI" id="CHEBI:43474"/>
        <dbReference type="ChEBI" id="CHEBI:57634"/>
        <dbReference type="EC" id="2.7.1.90"/>
    </reaction>
</comment>
<evidence type="ECO:0000256" key="6">
    <source>
        <dbReference type="HAMAP-Rule" id="MF_01977"/>
    </source>
</evidence>
<evidence type="ECO:0000256" key="1">
    <source>
        <dbReference type="ARBA" id="ARBA00001946"/>
    </source>
</evidence>
<dbReference type="OrthoDB" id="9802503at2"/>
<comment type="cofactor">
    <cofactor evidence="1 6">
        <name>Mg(2+)</name>
        <dbReference type="ChEBI" id="CHEBI:18420"/>
    </cofactor>
</comment>
<evidence type="ECO:0000313" key="8">
    <source>
        <dbReference type="EMBL" id="TDD63970.1"/>
    </source>
</evidence>
<organism evidence="8 9">
    <name type="scientific">Jiangella aurantiaca</name>
    <dbReference type="NCBI Taxonomy" id="2530373"/>
    <lineage>
        <taxon>Bacteria</taxon>
        <taxon>Bacillati</taxon>
        <taxon>Actinomycetota</taxon>
        <taxon>Actinomycetes</taxon>
        <taxon>Jiangellales</taxon>
        <taxon>Jiangellaceae</taxon>
        <taxon>Jiangella</taxon>
    </lineage>
</organism>
<comment type="similarity">
    <text evidence="6">Belongs to the phosphofructokinase type A (PFKA) family. PPi-dependent PFK group II subfamily. Clade 'P' sub-subfamily.</text>
</comment>
<dbReference type="RefSeq" id="WP_132107928.1">
    <property type="nucleotide sequence ID" value="NZ_SMLB01000082.1"/>
</dbReference>
<dbReference type="PANTHER" id="PTHR45770">
    <property type="entry name" value="ATP-DEPENDENT 6-PHOSPHOFRUCTOKINASE 1"/>
    <property type="match status" value="1"/>
</dbReference>
<dbReference type="InterPro" id="IPR035966">
    <property type="entry name" value="PKF_sf"/>
</dbReference>
<feature type="domain" description="Phosphofructokinase" evidence="7">
    <location>
        <begin position="9"/>
        <end position="298"/>
    </location>
</feature>
<dbReference type="Gene3D" id="3.40.50.450">
    <property type="match status" value="1"/>
</dbReference>
<evidence type="ECO:0000259" key="7">
    <source>
        <dbReference type="Pfam" id="PF00365"/>
    </source>
</evidence>
<evidence type="ECO:0000256" key="4">
    <source>
        <dbReference type="ARBA" id="ARBA00022777"/>
    </source>
</evidence>
<comment type="subunit">
    <text evidence="6">Homodimer or homotetramer.</text>
</comment>
<dbReference type="GO" id="GO:0003872">
    <property type="term" value="F:6-phosphofructokinase activity"/>
    <property type="evidence" value="ECO:0007669"/>
    <property type="project" value="UniProtKB-UniRule"/>
</dbReference>
<keyword evidence="4 6" id="KW-0418">Kinase</keyword>
<feature type="site" description="Important for catalytic activity; stabilizes the transition state when the phosphoryl donor is PPi" evidence="6">
    <location>
        <position position="153"/>
    </location>
</feature>
<evidence type="ECO:0000256" key="2">
    <source>
        <dbReference type="ARBA" id="ARBA00022679"/>
    </source>
</evidence>
<dbReference type="GO" id="GO:0006002">
    <property type="term" value="P:fructose 6-phosphate metabolic process"/>
    <property type="evidence" value="ECO:0007669"/>
    <property type="project" value="InterPro"/>
</dbReference>
<keyword evidence="3 6" id="KW-0479">Metal-binding</keyword>
<dbReference type="InterPro" id="IPR050929">
    <property type="entry name" value="PFKA"/>
</dbReference>
<dbReference type="UniPathway" id="UPA00109">
    <property type="reaction ID" value="UER00182"/>
</dbReference>
<dbReference type="Proteomes" id="UP000295217">
    <property type="component" value="Unassembled WGS sequence"/>
</dbReference>
<gene>
    <name evidence="6" type="primary">pfp</name>
    <name evidence="8" type="ORF">E1262_29565</name>
</gene>
<evidence type="ECO:0000313" key="9">
    <source>
        <dbReference type="Proteomes" id="UP000295217"/>
    </source>
</evidence>
<feature type="binding site" evidence="6">
    <location>
        <begin position="199"/>
        <end position="201"/>
    </location>
    <ligand>
        <name>substrate</name>
    </ligand>
</feature>
<feature type="binding site" evidence="6">
    <location>
        <position position="17"/>
    </location>
    <ligand>
        <name>diphosphate</name>
        <dbReference type="ChEBI" id="CHEBI:33019"/>
    </ligand>
</feature>
<comment type="pathway">
    <text evidence="6">Carbohydrate degradation; glycolysis; D-glyceraldehyde 3-phosphate and glycerone phosphate from D-glucose: step 3/4.</text>
</comment>
<keyword evidence="6" id="KW-0963">Cytoplasm</keyword>
<feature type="active site" description="Proton acceptor" evidence="6">
    <location>
        <position position="156"/>
    </location>
</feature>
<comment type="subcellular location">
    <subcellularLocation>
        <location evidence="6">Cytoplasm</location>
    </subcellularLocation>
</comment>
<dbReference type="GO" id="GO:0005737">
    <property type="term" value="C:cytoplasm"/>
    <property type="evidence" value="ECO:0007669"/>
    <property type="project" value="UniProtKB-SubCell"/>
</dbReference>
<keyword evidence="9" id="KW-1185">Reference proteome</keyword>
<keyword evidence="2 6" id="KW-0808">Transferase</keyword>
<dbReference type="GO" id="GO:0046872">
    <property type="term" value="F:metal ion binding"/>
    <property type="evidence" value="ECO:0007669"/>
    <property type="project" value="UniProtKB-KW"/>
</dbReference>
<comment type="activity regulation">
    <text evidence="6">Non-allosteric.</text>
</comment>
<feature type="site" description="Important for catalytic activity and substrate specificity; stabilizes the transition state when the phosphoryl donor is PPi; prevents ATP from binding by mimicking the alpha-phosphate group of ATP" evidence="6">
    <location>
        <position position="127"/>
    </location>
</feature>
<dbReference type="SUPFAM" id="SSF53784">
    <property type="entry name" value="Phosphofructokinase"/>
    <property type="match status" value="1"/>
</dbReference>
<feature type="binding site" evidence="6">
    <location>
        <begin position="154"/>
        <end position="156"/>
    </location>
    <ligand>
        <name>substrate</name>
    </ligand>
</feature>
<dbReference type="InterPro" id="IPR022953">
    <property type="entry name" value="ATP_PFK"/>
</dbReference>
<dbReference type="PRINTS" id="PR00476">
    <property type="entry name" value="PHFRCTKINASE"/>
</dbReference>
<dbReference type="Pfam" id="PF00365">
    <property type="entry name" value="PFK"/>
    <property type="match status" value="1"/>
</dbReference>
<dbReference type="PIRSF" id="PIRSF036484">
    <property type="entry name" value="PPi-PFK_SMc01852"/>
    <property type="match status" value="1"/>
</dbReference>
<evidence type="ECO:0000256" key="5">
    <source>
        <dbReference type="ARBA" id="ARBA00022842"/>
    </source>
</evidence>
<keyword evidence="5 6" id="KW-0460">Magnesium</keyword>
<evidence type="ECO:0000256" key="3">
    <source>
        <dbReference type="ARBA" id="ARBA00022723"/>
    </source>
</evidence>
<feature type="binding site" evidence="6">
    <location>
        <position position="271"/>
    </location>
    <ligand>
        <name>substrate</name>
    </ligand>
</feature>
<name>A0A4R4ZZ68_9ACTN</name>
<dbReference type="AlphaFoldDB" id="A0A4R4ZZ68"/>
<dbReference type="EC" id="2.7.1.90" evidence="6"/>
<proteinExistence type="inferred from homology"/>
<dbReference type="HAMAP" id="MF_01977">
    <property type="entry name" value="Phosphofructokinase_II_P"/>
    <property type="match status" value="1"/>
</dbReference>
<feature type="binding site" evidence="6">
    <location>
        <begin position="328"/>
        <end position="331"/>
    </location>
    <ligand>
        <name>substrate</name>
    </ligand>
</feature>
<comment type="caution">
    <text evidence="8">The sequence shown here is derived from an EMBL/GenBank/DDBJ whole genome shotgun (WGS) entry which is preliminary data.</text>
</comment>
<dbReference type="InterPro" id="IPR011405">
    <property type="entry name" value="PPi-PFK_SMc01852"/>
</dbReference>
<dbReference type="EMBL" id="SMLB01000082">
    <property type="protein sequence ID" value="TDD63970.1"/>
    <property type="molecule type" value="Genomic_DNA"/>
</dbReference>
<feature type="binding site" evidence="6">
    <location>
        <position position="126"/>
    </location>
    <ligand>
        <name>Mg(2+)</name>
        <dbReference type="ChEBI" id="CHEBI:18420"/>
        <note>catalytic</note>
    </ligand>
</feature>
<accession>A0A4R4ZZ68</accession>
<dbReference type="InterPro" id="IPR000023">
    <property type="entry name" value="Phosphofructokinase_dom"/>
</dbReference>
<sequence length="404" mass="43660">MPESTPVRKVAMLTAGGLAPCLSSAVGGLIERYTEIAPEVEIIAYLDGYAGLLTGRSITITPEMRATASRLHRFGGSPIGNSRVKLTNVADCVKRGLVQEGQDPLHVAAEQLTRDGVDVLHTIGGDDTNTTAADLAGYLATNDYELTVVGLPKTVDNDIVPVRQSLGAWTAAEQGSIYARNIIAEHSSNPRMLIVHEVMGRHCGWLTAATARAYRKWLAAQEWAPELGVDPRRWDVHAVYVPEQKLDLDAEAGRLRSLMDELGCVNIFLSEGAGVESIITELEEAGEEVPRDPFGHVKIDKINPGAWFANQFAARVGAEKVMVQKSGYYSRSAAANADDLRLIKSCTDLAVECALRHEGGLIGHDEERGGRLRAIEFDRIKGGKEFDPATPWFADLLGAIGQPA</sequence>
<protein>
    <recommendedName>
        <fullName evidence="6">Pyrophosphate--fructose 6-phosphate 1-phosphotransferase</fullName>
        <ecNumber evidence="6">2.7.1.90</ecNumber>
    </recommendedName>
    <alternativeName>
        <fullName evidence="6">6-phosphofructokinase, pyrophosphate dependent</fullName>
    </alternativeName>
    <alternativeName>
        <fullName evidence="6">PPi-dependent phosphofructokinase</fullName>
        <shortName evidence="6">PPi-PFK</shortName>
    </alternativeName>
    <alternativeName>
        <fullName evidence="6">Pyrophosphate-dependent 6-phosphofructose-1-kinase</fullName>
    </alternativeName>
</protein>
<reference evidence="8 9" key="1">
    <citation type="submission" date="2019-02" db="EMBL/GenBank/DDBJ databases">
        <title>Draft genome sequences of novel Actinobacteria.</title>
        <authorList>
            <person name="Sahin N."/>
            <person name="Ay H."/>
            <person name="Saygin H."/>
        </authorList>
    </citation>
    <scope>NUCLEOTIDE SEQUENCE [LARGE SCALE GENOMIC DNA]</scope>
    <source>
        <strain evidence="8 9">8K307</strain>
    </source>
</reference>
<keyword evidence="6" id="KW-0324">Glycolysis</keyword>